<gene>
    <name evidence="2" type="ORF">Lac1_12840</name>
</gene>
<evidence type="ECO:0000256" key="1">
    <source>
        <dbReference type="SAM" id="Phobius"/>
    </source>
</evidence>
<reference evidence="3" key="1">
    <citation type="journal article" date="2023" name="Int. J. Syst. Evol. Microbiol.">
        <title>Claveliimonas bilis gen. nov., sp. nov., deoxycholic acid-producing bacteria isolated from human faeces, and reclassification of Sellimonas monacensis Zenner et al. 2021 as Claveliimonas monacensis comb. nov.</title>
        <authorList>
            <person name="Hisatomi A."/>
            <person name="Kastawa N.W.E.P.G."/>
            <person name="Song I."/>
            <person name="Ohkuma M."/>
            <person name="Fukiya S."/>
            <person name="Sakamoto M."/>
        </authorList>
    </citation>
    <scope>NUCLEOTIDE SEQUENCE [LARGE SCALE GENOMIC DNA]</scope>
    <source>
        <strain evidence="3">12BBH14</strain>
    </source>
</reference>
<evidence type="ECO:0000313" key="2">
    <source>
        <dbReference type="EMBL" id="BDZ77101.1"/>
    </source>
</evidence>
<protein>
    <recommendedName>
        <fullName evidence="4">FMN-binding domain-containing protein</fullName>
    </recommendedName>
</protein>
<dbReference type="Proteomes" id="UP001305815">
    <property type="component" value="Chromosome"/>
</dbReference>
<keyword evidence="1" id="KW-0472">Membrane</keyword>
<dbReference type="EMBL" id="AP027742">
    <property type="protein sequence ID" value="BDZ77101.1"/>
    <property type="molecule type" value="Genomic_DNA"/>
</dbReference>
<dbReference type="RefSeq" id="WP_230106524.1">
    <property type="nucleotide sequence ID" value="NZ_AP024845.1"/>
</dbReference>
<keyword evidence="1" id="KW-1133">Transmembrane helix</keyword>
<evidence type="ECO:0008006" key="4">
    <source>
        <dbReference type="Google" id="ProtNLM"/>
    </source>
</evidence>
<keyword evidence="3" id="KW-1185">Reference proteome</keyword>
<accession>A0ABM8I2Q4</accession>
<name>A0ABM8I2Q4_9FIRM</name>
<sequence>MSSKTKIFVLHMKEIIYTAVFAVLAIVLILLLVFMFLPGHSKNETPEKKYKEGVYTSSFTLNNTELEVEVSVDESQIDSIRFSNMDETVDAMFPLVQPAMEDIAQQICETQSLENIQYSEDSAYTSQIIIDAIKNALKNAEIE</sequence>
<proteinExistence type="predicted"/>
<organism evidence="2 3">
    <name type="scientific">Claveliimonas bilis</name>
    <dbReference type="NCBI Taxonomy" id="3028070"/>
    <lineage>
        <taxon>Bacteria</taxon>
        <taxon>Bacillati</taxon>
        <taxon>Bacillota</taxon>
        <taxon>Clostridia</taxon>
        <taxon>Lachnospirales</taxon>
        <taxon>Lachnospiraceae</taxon>
        <taxon>Claveliimonas</taxon>
    </lineage>
</organism>
<feature type="transmembrane region" description="Helical" evidence="1">
    <location>
        <begin position="15"/>
        <end position="37"/>
    </location>
</feature>
<keyword evidence="1" id="KW-0812">Transmembrane</keyword>
<evidence type="ECO:0000313" key="3">
    <source>
        <dbReference type="Proteomes" id="UP001305815"/>
    </source>
</evidence>